<sequence length="60" mass="6734">MLLKGLPIIFLYLFSVLKLLPVKALTFCHSRESGNPVKMLDARLKHAGMTEVKTAITFKC</sequence>
<dbReference type="EMBL" id="MHFR01000068">
    <property type="protein sequence ID" value="OGW95132.1"/>
    <property type="molecule type" value="Genomic_DNA"/>
</dbReference>
<dbReference type="AlphaFoldDB" id="A0A1G1KQM2"/>
<proteinExistence type="predicted"/>
<accession>A0A1G1KQM2</accession>
<reference evidence="1 2" key="1">
    <citation type="journal article" date="2016" name="Nat. Commun.">
        <title>Thousands of microbial genomes shed light on interconnected biogeochemical processes in an aquifer system.</title>
        <authorList>
            <person name="Anantharaman K."/>
            <person name="Brown C.T."/>
            <person name="Hug L.A."/>
            <person name="Sharon I."/>
            <person name="Castelle C.J."/>
            <person name="Probst A.J."/>
            <person name="Thomas B.C."/>
            <person name="Singh A."/>
            <person name="Wilkins M.J."/>
            <person name="Karaoz U."/>
            <person name="Brodie E.L."/>
            <person name="Williams K.H."/>
            <person name="Hubbard S.S."/>
            <person name="Banfield J.F."/>
        </authorList>
    </citation>
    <scope>NUCLEOTIDE SEQUENCE [LARGE SCALE GENOMIC DNA]</scope>
</reference>
<name>A0A1G1KQM2_9BACT</name>
<protein>
    <submittedName>
        <fullName evidence="1">Uncharacterized protein</fullName>
    </submittedName>
</protein>
<evidence type="ECO:0000313" key="1">
    <source>
        <dbReference type="EMBL" id="OGW95132.1"/>
    </source>
</evidence>
<dbReference type="Proteomes" id="UP000178187">
    <property type="component" value="Unassembled WGS sequence"/>
</dbReference>
<comment type="caution">
    <text evidence="1">The sequence shown here is derived from an EMBL/GenBank/DDBJ whole genome shotgun (WGS) entry which is preliminary data.</text>
</comment>
<organism evidence="1 2">
    <name type="scientific">Candidatus Danuiimicrobium aquiferis</name>
    <dbReference type="NCBI Taxonomy" id="1801832"/>
    <lineage>
        <taxon>Bacteria</taxon>
        <taxon>Pseudomonadati</taxon>
        <taxon>Candidatus Omnitrophota</taxon>
        <taxon>Candidatus Danuiimicrobium</taxon>
    </lineage>
</organism>
<gene>
    <name evidence="1" type="ORF">A3G33_04155</name>
</gene>
<evidence type="ECO:0000313" key="2">
    <source>
        <dbReference type="Proteomes" id="UP000178187"/>
    </source>
</evidence>